<dbReference type="InterPro" id="IPR052950">
    <property type="entry name" value="CISD"/>
</dbReference>
<keyword evidence="2" id="KW-0479">Metal-binding</keyword>
<evidence type="ECO:0000256" key="4">
    <source>
        <dbReference type="ARBA" id="ARBA00023014"/>
    </source>
</evidence>
<dbReference type="Pfam" id="PF09360">
    <property type="entry name" value="zf-CDGSH"/>
    <property type="match status" value="2"/>
</dbReference>
<dbReference type="PANTHER" id="PTHR46491:SF3">
    <property type="entry name" value="CDGSH IRON-SULFUR DOMAIN-CONTAINING PROTEIN 3, MITOCHONDRIAL"/>
    <property type="match status" value="1"/>
</dbReference>
<keyword evidence="1" id="KW-0001">2Fe-2S</keyword>
<protein>
    <submittedName>
        <fullName evidence="7">Iron-binding protein</fullName>
    </submittedName>
</protein>
<dbReference type="GO" id="GO:0005737">
    <property type="term" value="C:cytoplasm"/>
    <property type="evidence" value="ECO:0007669"/>
    <property type="project" value="UniProtKB-ARBA"/>
</dbReference>
<dbReference type="GO" id="GO:0046872">
    <property type="term" value="F:metal ion binding"/>
    <property type="evidence" value="ECO:0007669"/>
    <property type="project" value="UniProtKB-KW"/>
</dbReference>
<keyword evidence="8" id="KW-1185">Reference proteome</keyword>
<dbReference type="AlphaFoldDB" id="A0A2K2U224"/>
<dbReference type="InterPro" id="IPR018967">
    <property type="entry name" value="FeS-contain_CDGSH-typ"/>
</dbReference>
<dbReference type="Gene3D" id="3.40.5.90">
    <property type="entry name" value="CDGSH iron-sulfur domain, mitoNEET-type"/>
    <property type="match status" value="2"/>
</dbReference>
<reference evidence="7 8" key="1">
    <citation type="journal article" date="2018" name="Int. J. Syst. Evol. Microbiol.">
        <title>Rubneribacter badeniensis gen. nov., sp. nov. and Enteroscipio rubneri gen. nov., sp. nov., new members of the Eggerthellaceae isolated from human faeces.</title>
        <authorList>
            <person name="Danylec N."/>
            <person name="Gobl A."/>
            <person name="Stoll D.A."/>
            <person name="Hetzer B."/>
            <person name="Kulling S.E."/>
            <person name="Huch M."/>
        </authorList>
    </citation>
    <scope>NUCLEOTIDE SEQUENCE [LARGE SCALE GENOMIC DNA]</scope>
    <source>
        <strain evidence="7 8">ResAG-85</strain>
    </source>
</reference>
<evidence type="ECO:0000313" key="8">
    <source>
        <dbReference type="Proteomes" id="UP000236488"/>
    </source>
</evidence>
<dbReference type="InterPro" id="IPR042216">
    <property type="entry name" value="MitoNEET_CISD"/>
</dbReference>
<feature type="region of interest" description="Disordered" evidence="5">
    <location>
        <begin position="1"/>
        <end position="20"/>
    </location>
</feature>
<dbReference type="Proteomes" id="UP000236488">
    <property type="component" value="Unassembled WGS sequence"/>
</dbReference>
<evidence type="ECO:0000259" key="6">
    <source>
        <dbReference type="SMART" id="SM00704"/>
    </source>
</evidence>
<dbReference type="GO" id="GO:0051537">
    <property type="term" value="F:2 iron, 2 sulfur cluster binding"/>
    <property type="evidence" value="ECO:0007669"/>
    <property type="project" value="UniProtKB-KW"/>
</dbReference>
<comment type="caution">
    <text evidence="7">The sequence shown here is derived from an EMBL/GenBank/DDBJ whole genome shotgun (WGS) entry which is preliminary data.</text>
</comment>
<dbReference type="SMART" id="SM00704">
    <property type="entry name" value="ZnF_CDGSH"/>
    <property type="match status" value="2"/>
</dbReference>
<proteinExistence type="predicted"/>
<gene>
    <name evidence="7" type="ORF">C2L80_12600</name>
</gene>
<dbReference type="PANTHER" id="PTHR46491">
    <property type="entry name" value="CDGSH IRON SULFUR DOMAIN PROTEIN HOMOLOG"/>
    <property type="match status" value="1"/>
</dbReference>
<keyword evidence="4" id="KW-0411">Iron-sulfur</keyword>
<evidence type="ECO:0000256" key="2">
    <source>
        <dbReference type="ARBA" id="ARBA00022723"/>
    </source>
</evidence>
<feature type="compositionally biased region" description="Low complexity" evidence="5">
    <location>
        <begin position="1"/>
        <end position="12"/>
    </location>
</feature>
<evidence type="ECO:0000256" key="1">
    <source>
        <dbReference type="ARBA" id="ARBA00022714"/>
    </source>
</evidence>
<organism evidence="7 8">
    <name type="scientific">Rubneribacter badeniensis</name>
    <dbReference type="NCBI Taxonomy" id="2070688"/>
    <lineage>
        <taxon>Bacteria</taxon>
        <taxon>Bacillati</taxon>
        <taxon>Actinomycetota</taxon>
        <taxon>Coriobacteriia</taxon>
        <taxon>Eggerthellales</taxon>
        <taxon>Eggerthellaceae</taxon>
        <taxon>Rubneribacter</taxon>
    </lineage>
</organism>
<accession>A0A2K2U224</accession>
<name>A0A2K2U224_9ACTN</name>
<feature type="domain" description="Iron-binding zinc finger CDGSH type" evidence="6">
    <location>
        <begin position="55"/>
        <end position="92"/>
    </location>
</feature>
<sequence length="262" mass="28740">MPSTSAPTATRPTAERQPVAEQRMSIAISPDGPYLVSGGVPLIQQAIMPTGGHYEYRTVRMFPPQEEYALCRCGRSNEAPFCDGTHRRVVFDGAETASRAPFDERADVYPGPRVTLLDDGRCAFARFCHREDGDAWTLTELSFDERLEREAVKASSDCPAGRLVHVDALEGTRYEPRLKPSIAVLEDVEEGVGGPLFVRGGIPLASADGSEYELRNRYALCRCGASGNKPFCNAMHAAIGFDDRLEERAAESEDPADDARKR</sequence>
<evidence type="ECO:0000256" key="5">
    <source>
        <dbReference type="SAM" id="MobiDB-lite"/>
    </source>
</evidence>
<evidence type="ECO:0000256" key="3">
    <source>
        <dbReference type="ARBA" id="ARBA00023004"/>
    </source>
</evidence>
<evidence type="ECO:0000313" key="7">
    <source>
        <dbReference type="EMBL" id="PNV64322.1"/>
    </source>
</evidence>
<dbReference type="EMBL" id="PPEL01000116">
    <property type="protein sequence ID" value="PNV64322.1"/>
    <property type="molecule type" value="Genomic_DNA"/>
</dbReference>
<keyword evidence="3" id="KW-0408">Iron</keyword>
<feature type="domain" description="Iron-binding zinc finger CDGSH type" evidence="6">
    <location>
        <begin position="205"/>
        <end position="242"/>
    </location>
</feature>